<dbReference type="EMBL" id="QXWZ01000024">
    <property type="protein sequence ID" value="NBI79754.1"/>
    <property type="molecule type" value="Genomic_DNA"/>
</dbReference>
<evidence type="ECO:0000313" key="2">
    <source>
        <dbReference type="EMBL" id="RGE65764.1"/>
    </source>
</evidence>
<proteinExistence type="predicted"/>
<reference evidence="1 4" key="2">
    <citation type="submission" date="2018-08" db="EMBL/GenBank/DDBJ databases">
        <title>Murine metabolic-syndrome-specific gut microbial biobank.</title>
        <authorList>
            <person name="Liu C."/>
        </authorList>
    </citation>
    <scope>NUCLEOTIDE SEQUENCE [LARGE SCALE GENOMIC DNA]</scope>
    <source>
        <strain evidence="1 4">X69</strain>
    </source>
</reference>
<evidence type="ECO:0000313" key="1">
    <source>
        <dbReference type="EMBL" id="NBI79754.1"/>
    </source>
</evidence>
<evidence type="ECO:0000313" key="4">
    <source>
        <dbReference type="Proteomes" id="UP000446348"/>
    </source>
</evidence>
<dbReference type="EMBL" id="QVME01000011">
    <property type="protein sequence ID" value="RGE65764.1"/>
    <property type="molecule type" value="Genomic_DNA"/>
</dbReference>
<protein>
    <submittedName>
        <fullName evidence="2">Uncharacterized protein</fullName>
    </submittedName>
</protein>
<reference evidence="2 3" key="1">
    <citation type="submission" date="2018-08" db="EMBL/GenBank/DDBJ databases">
        <title>A genome reference for cultivated species of the human gut microbiota.</title>
        <authorList>
            <person name="Zou Y."/>
            <person name="Xue W."/>
            <person name="Luo G."/>
        </authorList>
    </citation>
    <scope>NUCLEOTIDE SEQUENCE [LARGE SCALE GENOMIC DNA]</scope>
    <source>
        <strain evidence="2 3">TF05-12AC</strain>
    </source>
</reference>
<dbReference type="RefSeq" id="WP_055245509.1">
    <property type="nucleotide sequence ID" value="NZ_NFJJ01000007.1"/>
</dbReference>
<dbReference type="Proteomes" id="UP000446348">
    <property type="component" value="Unassembled WGS sequence"/>
</dbReference>
<dbReference type="AlphaFoldDB" id="A0A3E3IFA7"/>
<evidence type="ECO:0000313" key="3">
    <source>
        <dbReference type="Proteomes" id="UP000260828"/>
    </source>
</evidence>
<name>A0A3E3IFA7_9FIRM</name>
<dbReference type="Proteomes" id="UP000260828">
    <property type="component" value="Unassembled WGS sequence"/>
</dbReference>
<gene>
    <name evidence="1" type="ORF">D3Z39_12930</name>
    <name evidence="2" type="ORF">DXC40_16060</name>
</gene>
<accession>A0A3E3IFA7</accession>
<comment type="caution">
    <text evidence="2">The sequence shown here is derived from an EMBL/GenBank/DDBJ whole genome shotgun (WGS) entry which is preliminary data.</text>
</comment>
<sequence length="87" mass="9419">MDGGKNRAAFSQNGESLQEIAPAARRLARLLLAEDPASEQALAACGPRYYEGCGPGKGRCPRKKARPARGLAFFLTRRLLKKAGENF</sequence>
<organism evidence="2 3">
    <name type="scientific">Anaerotruncus colihominis</name>
    <dbReference type="NCBI Taxonomy" id="169435"/>
    <lineage>
        <taxon>Bacteria</taxon>
        <taxon>Bacillati</taxon>
        <taxon>Bacillota</taxon>
        <taxon>Clostridia</taxon>
        <taxon>Eubacteriales</taxon>
        <taxon>Oscillospiraceae</taxon>
        <taxon>Anaerotruncus</taxon>
    </lineage>
</organism>